<gene>
    <name evidence="6" type="ORF">ANCCEY_08871</name>
</gene>
<dbReference type="EMBL" id="KE125071">
    <property type="protein sequence ID" value="EPB72041.1"/>
    <property type="molecule type" value="Genomic_DNA"/>
</dbReference>
<dbReference type="InterPro" id="IPR051368">
    <property type="entry name" value="SerProtInhib-TIL_Domain"/>
</dbReference>
<keyword evidence="3" id="KW-1015">Disulfide bond</keyword>
<dbReference type="Gene3D" id="2.10.25.10">
    <property type="entry name" value="Laminin"/>
    <property type="match status" value="4"/>
</dbReference>
<dbReference type="AlphaFoldDB" id="A0A0D6LPU7"/>
<accession>A0A0D6LPU7</accession>
<dbReference type="SUPFAM" id="SSF57567">
    <property type="entry name" value="Serine protease inhibitors"/>
    <property type="match status" value="3"/>
</dbReference>
<dbReference type="Proteomes" id="UP000054495">
    <property type="component" value="Unassembled WGS sequence"/>
</dbReference>
<feature type="domain" description="TIL" evidence="5">
    <location>
        <begin position="317"/>
        <end position="371"/>
    </location>
</feature>
<evidence type="ECO:0000256" key="3">
    <source>
        <dbReference type="ARBA" id="ARBA00023157"/>
    </source>
</evidence>
<dbReference type="Pfam" id="PF01826">
    <property type="entry name" value="TIL"/>
    <property type="match status" value="3"/>
</dbReference>
<evidence type="ECO:0000259" key="4">
    <source>
        <dbReference type="Pfam" id="PF00080"/>
    </source>
</evidence>
<feature type="domain" description="TIL" evidence="5">
    <location>
        <begin position="230"/>
        <end position="286"/>
    </location>
</feature>
<feature type="domain" description="Superoxide dismutase copper/zinc binding" evidence="4">
    <location>
        <begin position="413"/>
        <end position="527"/>
    </location>
</feature>
<reference evidence="6 7" key="1">
    <citation type="submission" date="2013-05" db="EMBL/GenBank/DDBJ databases">
        <title>Draft genome of the parasitic nematode Anyclostoma ceylanicum.</title>
        <authorList>
            <person name="Mitreva M."/>
        </authorList>
    </citation>
    <scope>NUCLEOTIDE SEQUENCE [LARGE SCALE GENOMIC DNA]</scope>
</reference>
<keyword evidence="2" id="KW-0722">Serine protease inhibitor</keyword>
<evidence type="ECO:0000259" key="5">
    <source>
        <dbReference type="Pfam" id="PF01826"/>
    </source>
</evidence>
<keyword evidence="1" id="KW-0646">Protease inhibitor</keyword>
<protein>
    <submittedName>
        <fullName evidence="6">Copper/zinc superoxide dismutase</fullName>
    </submittedName>
</protein>
<dbReference type="Pfam" id="PF00080">
    <property type="entry name" value="Sod_Cu"/>
    <property type="match status" value="1"/>
</dbReference>
<sequence>MLSGDRSVLVCYTVGKKNRWNKPRFVVTDHDADLWHKRTVLRLSHAVSTVMRRSDAARVSTTDLPARMPLPTRCHESCVSGCFCKIPYILENGDDPLHSRCILPSQCPLFTTTVRESPSATSMTAIVPVTNREWLQKKIEEFYPTPGAPTVVPQTNHCSDPLKNYLNCGTKCPVGCNDLNPTATCSLACVSGCFCRSPYILTDAKDPQSVCVLPQHCPRVSTATGSCADPRKEWTSCGALGCARSCTNPLGRCEPGLCSAGCVCREPYVLQDPMDPSSRCVLPSECERKCSDPLKRCCRPLIVSLGVNPQRCTCADPYAVWSACGSLCPEYCGQPGIPHCSTTCNAGCHCAPGYVKARNDLTAPCVPRDKCSNLSTSYDEPRATIKEIAVTPKDPFSDQQLATANLVPAKKSVSGRFSFTQISANNLRISGVLTGLPPGEHAVLIHQFGDLSDGCSRLGPPFLFRGGMGTPSLGDVVADDSSTASFTRVVDWPIVDVIGRSIAIYRFSTTEYSLQTKDEGPLACGTIGLTAFSRS</sequence>
<keyword evidence="7" id="KW-1185">Reference proteome</keyword>
<dbReference type="InterPro" id="IPR001424">
    <property type="entry name" value="SOD_Cu_Zn_dom"/>
</dbReference>
<dbReference type="InterPro" id="IPR002919">
    <property type="entry name" value="TIL_dom"/>
</dbReference>
<evidence type="ECO:0000256" key="2">
    <source>
        <dbReference type="ARBA" id="ARBA00022900"/>
    </source>
</evidence>
<dbReference type="SUPFAM" id="SSF49329">
    <property type="entry name" value="Cu,Zn superoxide dismutase-like"/>
    <property type="match status" value="1"/>
</dbReference>
<dbReference type="InterPro" id="IPR036084">
    <property type="entry name" value="Ser_inhib-like_sf"/>
</dbReference>
<name>A0A0D6LPU7_9BILA</name>
<dbReference type="GO" id="GO:0006801">
    <property type="term" value="P:superoxide metabolic process"/>
    <property type="evidence" value="ECO:0007669"/>
    <property type="project" value="InterPro"/>
</dbReference>
<dbReference type="PANTHER" id="PTHR23259">
    <property type="entry name" value="RIDDLE"/>
    <property type="match status" value="1"/>
</dbReference>
<dbReference type="Gene3D" id="2.60.40.200">
    <property type="entry name" value="Superoxide dismutase, copper/zinc binding domain"/>
    <property type="match status" value="1"/>
</dbReference>
<dbReference type="CDD" id="cd19941">
    <property type="entry name" value="TIL"/>
    <property type="match status" value="4"/>
</dbReference>
<organism evidence="6 7">
    <name type="scientific">Ancylostoma ceylanicum</name>
    <dbReference type="NCBI Taxonomy" id="53326"/>
    <lineage>
        <taxon>Eukaryota</taxon>
        <taxon>Metazoa</taxon>
        <taxon>Ecdysozoa</taxon>
        <taxon>Nematoda</taxon>
        <taxon>Chromadorea</taxon>
        <taxon>Rhabditida</taxon>
        <taxon>Rhabditina</taxon>
        <taxon>Rhabditomorpha</taxon>
        <taxon>Strongyloidea</taxon>
        <taxon>Ancylostomatidae</taxon>
        <taxon>Ancylostomatinae</taxon>
        <taxon>Ancylostoma</taxon>
    </lineage>
</organism>
<evidence type="ECO:0000256" key="1">
    <source>
        <dbReference type="ARBA" id="ARBA00022690"/>
    </source>
</evidence>
<dbReference type="GO" id="GO:0046872">
    <property type="term" value="F:metal ion binding"/>
    <property type="evidence" value="ECO:0007669"/>
    <property type="project" value="InterPro"/>
</dbReference>
<dbReference type="PANTHER" id="PTHR23259:SF70">
    <property type="entry name" value="ACCESSORY GLAND PROTEIN ACP62F-RELATED"/>
    <property type="match status" value="1"/>
</dbReference>
<dbReference type="GO" id="GO:0004867">
    <property type="term" value="F:serine-type endopeptidase inhibitor activity"/>
    <property type="evidence" value="ECO:0007669"/>
    <property type="project" value="UniProtKB-KW"/>
</dbReference>
<evidence type="ECO:0000313" key="6">
    <source>
        <dbReference type="EMBL" id="EPB72041.1"/>
    </source>
</evidence>
<feature type="domain" description="TIL" evidence="5">
    <location>
        <begin position="163"/>
        <end position="217"/>
    </location>
</feature>
<proteinExistence type="predicted"/>
<evidence type="ECO:0000313" key="7">
    <source>
        <dbReference type="Proteomes" id="UP000054495"/>
    </source>
</evidence>
<dbReference type="InterPro" id="IPR036423">
    <property type="entry name" value="SOD-like_Cu/Zn_dom_sf"/>
</dbReference>